<comment type="caution">
    <text evidence="2">The sequence shown here is derived from an EMBL/GenBank/DDBJ whole genome shotgun (WGS) entry which is preliminary data.</text>
</comment>
<sequence>MKAYKEVLLEMRTIKRDEFLNWFRQIGGIEGDDGFFEGLSWKAYIGETSKVKLGAMDFPVVYVRILVEEEQFEDFMKAFRLRFLRAGG</sequence>
<dbReference type="Pfam" id="PF09189">
    <property type="entry name" value="MoaD_arch"/>
    <property type="match status" value="1"/>
</dbReference>
<evidence type="ECO:0000259" key="1">
    <source>
        <dbReference type="Pfam" id="PF09189"/>
    </source>
</evidence>
<protein>
    <recommendedName>
        <fullName evidence="1">Molybdopterin cofactor biosynthesis MoaD-related C-terminal domain-containing protein</fullName>
    </recommendedName>
</protein>
<dbReference type="InterPro" id="IPR015272">
    <property type="entry name" value="MoadD_C"/>
</dbReference>
<dbReference type="InterPro" id="IPR036473">
    <property type="entry name" value="Mopterin_CF_MoaD-rel_C_sf"/>
</dbReference>
<evidence type="ECO:0000313" key="3">
    <source>
        <dbReference type="Proteomes" id="UP000185093"/>
    </source>
</evidence>
<dbReference type="RefSeq" id="WP_074199494.1">
    <property type="nucleotide sequence ID" value="NZ_FSQZ01000001.1"/>
</dbReference>
<gene>
    <name evidence="2" type="ORF">SAMN05444368_1035</name>
</gene>
<dbReference type="EMBL" id="FSQZ01000001">
    <property type="protein sequence ID" value="SIN67257.1"/>
    <property type="molecule type" value="Genomic_DNA"/>
</dbReference>
<accession>A0ABY1JD40</accession>
<dbReference type="Proteomes" id="UP000185093">
    <property type="component" value="Unassembled WGS sequence"/>
</dbReference>
<feature type="domain" description="Molybdopterin cofactor biosynthesis MoaD-related C-terminal" evidence="1">
    <location>
        <begin position="9"/>
        <end position="88"/>
    </location>
</feature>
<dbReference type="Gene3D" id="3.30.1370.80">
    <property type="entry name" value="Molybdopterin cofactor biosynthesis MoaD-related, C-terminal domain"/>
    <property type="match status" value="1"/>
</dbReference>
<proteinExistence type="predicted"/>
<reference evidence="2 3" key="1">
    <citation type="submission" date="2016-11" db="EMBL/GenBank/DDBJ databases">
        <authorList>
            <person name="Varghese N."/>
            <person name="Submissions S."/>
        </authorList>
    </citation>
    <scope>NUCLEOTIDE SEQUENCE [LARGE SCALE GENOMIC DNA]</scope>
    <source>
        <strain evidence="2 3">DSM 20664</strain>
    </source>
</reference>
<evidence type="ECO:0000313" key="2">
    <source>
        <dbReference type="EMBL" id="SIN67257.1"/>
    </source>
</evidence>
<name>A0ABY1JD40_9BACT</name>
<keyword evidence="3" id="KW-1185">Reference proteome</keyword>
<organism evidence="2 3">
    <name type="scientific">Acetomicrobium flavidum</name>
    <dbReference type="NCBI Taxonomy" id="49896"/>
    <lineage>
        <taxon>Bacteria</taxon>
        <taxon>Thermotogati</taxon>
        <taxon>Synergistota</taxon>
        <taxon>Synergistia</taxon>
        <taxon>Synergistales</taxon>
        <taxon>Acetomicrobiaceae</taxon>
        <taxon>Acetomicrobium</taxon>
    </lineage>
</organism>